<dbReference type="GO" id="GO:0006412">
    <property type="term" value="P:translation"/>
    <property type="evidence" value="ECO:0007669"/>
    <property type="project" value="InterPro"/>
</dbReference>
<keyword evidence="2" id="KW-0694">RNA-binding</keyword>
<dbReference type="InterPro" id="IPR029751">
    <property type="entry name" value="Ribosomal_L25_dom"/>
</dbReference>
<protein>
    <submittedName>
        <fullName evidence="8">Uncharacterized protein</fullName>
    </submittedName>
</protein>
<dbReference type="Gene3D" id="2.40.240.10">
    <property type="entry name" value="Ribosomal Protein L25, Chain P"/>
    <property type="match status" value="1"/>
</dbReference>
<dbReference type="InterPro" id="IPR020057">
    <property type="entry name" value="Ribosomal_bL25_b-dom"/>
</dbReference>
<evidence type="ECO:0000259" key="7">
    <source>
        <dbReference type="Pfam" id="PF14693"/>
    </source>
</evidence>
<dbReference type="EMBL" id="UINC01001516">
    <property type="protein sequence ID" value="SUZ82645.1"/>
    <property type="molecule type" value="Genomic_DNA"/>
</dbReference>
<feature type="domain" description="Large ribosomal subunit protein bL25 beta" evidence="7">
    <location>
        <begin position="114"/>
        <end position="192"/>
    </location>
</feature>
<dbReference type="NCBIfam" id="TIGR00731">
    <property type="entry name" value="bL25_bact_ctc"/>
    <property type="match status" value="1"/>
</dbReference>
<dbReference type="InterPro" id="IPR001021">
    <property type="entry name" value="Ribosomal_bL25_long"/>
</dbReference>
<dbReference type="InterPro" id="IPR020930">
    <property type="entry name" value="Ribosomal_uL5_bac-type"/>
</dbReference>
<proteinExistence type="inferred from homology"/>
<dbReference type="GO" id="GO:0022625">
    <property type="term" value="C:cytosolic large ribosomal subunit"/>
    <property type="evidence" value="ECO:0007669"/>
    <property type="project" value="TreeGrafter"/>
</dbReference>
<dbReference type="GO" id="GO:0003735">
    <property type="term" value="F:structural constituent of ribosome"/>
    <property type="evidence" value="ECO:0007669"/>
    <property type="project" value="InterPro"/>
</dbReference>
<dbReference type="Pfam" id="PF01386">
    <property type="entry name" value="Ribosomal_L25p"/>
    <property type="match status" value="1"/>
</dbReference>
<evidence type="ECO:0000313" key="8">
    <source>
        <dbReference type="EMBL" id="SUZ82645.1"/>
    </source>
</evidence>
<evidence type="ECO:0000256" key="4">
    <source>
        <dbReference type="ARBA" id="ARBA00023274"/>
    </source>
</evidence>
<keyword evidence="3" id="KW-0689">Ribosomal protein</keyword>
<feature type="compositionally biased region" description="Acidic residues" evidence="5">
    <location>
        <begin position="197"/>
        <end position="229"/>
    </location>
</feature>
<dbReference type="AlphaFoldDB" id="A0A381QTE2"/>
<gene>
    <name evidence="8" type="ORF">METZ01_LOCUS35499</name>
</gene>
<dbReference type="PANTHER" id="PTHR33284">
    <property type="entry name" value="RIBOSOMAL PROTEIN L25/GLN-TRNA SYNTHETASE, ANTI-CODON-BINDING DOMAIN-CONTAINING PROTEIN"/>
    <property type="match status" value="1"/>
</dbReference>
<dbReference type="Pfam" id="PF14693">
    <property type="entry name" value="Ribosomal_TL5_C"/>
    <property type="match status" value="1"/>
</dbReference>
<name>A0A381QTE2_9ZZZZ</name>
<sequence>MENNDMSENQLAASIRSNKGKSANQKLRQSGNIPAVLYGPRGNILLEMEEESTRHLLEKMTGMHELVPIKVTDSASGDSWTAQVVLREVQKHPYKHSLKHLDFWELPAAKEQIVRIPIEVTGESPGVIGGGVLQMVVREIPVYCLPADIPACIELDSSKLELGDSIRILDIELPAKVSHSTEENYAVISIVGRAKEEEEEVVEEEISEGEEGAEETAADSAEEETANEE</sequence>
<evidence type="ECO:0000256" key="3">
    <source>
        <dbReference type="ARBA" id="ARBA00022980"/>
    </source>
</evidence>
<keyword evidence="1" id="KW-0699">rRNA-binding</keyword>
<dbReference type="Gene3D" id="2.170.120.20">
    <property type="entry name" value="Ribosomal protein L25, beta domain"/>
    <property type="match status" value="1"/>
</dbReference>
<keyword evidence="4" id="KW-0687">Ribonucleoprotein</keyword>
<evidence type="ECO:0000256" key="5">
    <source>
        <dbReference type="SAM" id="MobiDB-lite"/>
    </source>
</evidence>
<accession>A0A381QTE2</accession>
<reference evidence="8" key="1">
    <citation type="submission" date="2018-05" db="EMBL/GenBank/DDBJ databases">
        <authorList>
            <person name="Lanie J.A."/>
            <person name="Ng W.-L."/>
            <person name="Kazmierczak K.M."/>
            <person name="Andrzejewski T.M."/>
            <person name="Davidsen T.M."/>
            <person name="Wayne K.J."/>
            <person name="Tettelin H."/>
            <person name="Glass J.I."/>
            <person name="Rusch D."/>
            <person name="Podicherti R."/>
            <person name="Tsui H.-C.T."/>
            <person name="Winkler M.E."/>
        </authorList>
    </citation>
    <scope>NUCLEOTIDE SEQUENCE</scope>
</reference>
<feature type="domain" description="Large ribosomal subunit protein bL25 L25" evidence="6">
    <location>
        <begin position="11"/>
        <end position="103"/>
    </location>
</feature>
<dbReference type="HAMAP" id="MF_01334">
    <property type="entry name" value="Ribosomal_bL25_CTC"/>
    <property type="match status" value="1"/>
</dbReference>
<dbReference type="CDD" id="cd00495">
    <property type="entry name" value="Ribosomal_L25_TL5_CTC"/>
    <property type="match status" value="1"/>
</dbReference>
<dbReference type="InterPro" id="IPR011035">
    <property type="entry name" value="Ribosomal_bL25/Gln-tRNA_synth"/>
</dbReference>
<dbReference type="GO" id="GO:0008097">
    <property type="term" value="F:5S rRNA binding"/>
    <property type="evidence" value="ECO:0007669"/>
    <property type="project" value="InterPro"/>
</dbReference>
<dbReference type="PANTHER" id="PTHR33284:SF1">
    <property type="entry name" value="RIBOSOMAL PROTEIN L25_GLN-TRNA SYNTHETASE, ANTI-CODON-BINDING DOMAIN-CONTAINING PROTEIN"/>
    <property type="match status" value="1"/>
</dbReference>
<evidence type="ECO:0000259" key="6">
    <source>
        <dbReference type="Pfam" id="PF01386"/>
    </source>
</evidence>
<dbReference type="InterPro" id="IPR020056">
    <property type="entry name" value="Rbsml_bL25/Gln-tRNA_synth_N"/>
</dbReference>
<evidence type="ECO:0000256" key="2">
    <source>
        <dbReference type="ARBA" id="ARBA00022884"/>
    </source>
</evidence>
<evidence type="ECO:0000256" key="1">
    <source>
        <dbReference type="ARBA" id="ARBA00022730"/>
    </source>
</evidence>
<feature type="region of interest" description="Disordered" evidence="5">
    <location>
        <begin position="196"/>
        <end position="229"/>
    </location>
</feature>
<organism evidence="8">
    <name type="scientific">marine metagenome</name>
    <dbReference type="NCBI Taxonomy" id="408172"/>
    <lineage>
        <taxon>unclassified sequences</taxon>
        <taxon>metagenomes</taxon>
        <taxon>ecological metagenomes</taxon>
    </lineage>
</organism>
<dbReference type="InterPro" id="IPR037121">
    <property type="entry name" value="Ribosomal_bL25_C"/>
</dbReference>
<dbReference type="SUPFAM" id="SSF50715">
    <property type="entry name" value="Ribosomal protein L25-like"/>
    <property type="match status" value="1"/>
</dbReference>